<keyword evidence="2" id="KW-1185">Reference proteome</keyword>
<dbReference type="EMBL" id="CM043015">
    <property type="protein sequence ID" value="KAI4471732.1"/>
    <property type="molecule type" value="Genomic_DNA"/>
</dbReference>
<gene>
    <name evidence="1" type="ORF">MML48_1g17199</name>
</gene>
<dbReference type="Proteomes" id="UP001056778">
    <property type="component" value="Chromosome 1"/>
</dbReference>
<name>A0ACB9TYB2_HOLOL</name>
<protein>
    <submittedName>
        <fullName evidence="1">Sphingomyelin synthetase</fullName>
    </submittedName>
</protein>
<evidence type="ECO:0000313" key="2">
    <source>
        <dbReference type="Proteomes" id="UP001056778"/>
    </source>
</evidence>
<reference evidence="1" key="1">
    <citation type="submission" date="2022-04" db="EMBL/GenBank/DDBJ databases">
        <title>Chromosome-scale genome assembly of Holotrichia oblita Faldermann.</title>
        <authorList>
            <person name="Rongchong L."/>
        </authorList>
    </citation>
    <scope>NUCLEOTIDE SEQUENCE</scope>
    <source>
        <strain evidence="1">81SQS9</strain>
    </source>
</reference>
<accession>A0ACB9TYB2</accession>
<proteinExistence type="predicted"/>
<comment type="caution">
    <text evidence="1">The sequence shown here is derived from an EMBL/GenBank/DDBJ whole genome shotgun (WGS) entry which is preliminary data.</text>
</comment>
<evidence type="ECO:0000313" key="1">
    <source>
        <dbReference type="EMBL" id="KAI4471732.1"/>
    </source>
</evidence>
<sequence length="173" mass="19929">MEVNCEGNCHMDVYIDTSDLNSVNNSDMNHCSTAVDLYQRQPLLPNANSKDKNNEYFVDEDEENILQHKSNGSNGHTRIEMPLPAPIREEPRYPQEKCKTLTAFMVTIISFIFTLLSLSLVHDRLPDREKYGPLPDVFLDNVPAQDWALDISEYIIIVAVWLMIVIMVLHKHR</sequence>
<organism evidence="1 2">
    <name type="scientific">Holotrichia oblita</name>
    <name type="common">Chafer beetle</name>
    <dbReference type="NCBI Taxonomy" id="644536"/>
    <lineage>
        <taxon>Eukaryota</taxon>
        <taxon>Metazoa</taxon>
        <taxon>Ecdysozoa</taxon>
        <taxon>Arthropoda</taxon>
        <taxon>Hexapoda</taxon>
        <taxon>Insecta</taxon>
        <taxon>Pterygota</taxon>
        <taxon>Neoptera</taxon>
        <taxon>Endopterygota</taxon>
        <taxon>Coleoptera</taxon>
        <taxon>Polyphaga</taxon>
        <taxon>Scarabaeiformia</taxon>
        <taxon>Scarabaeidae</taxon>
        <taxon>Melolonthinae</taxon>
        <taxon>Holotrichia</taxon>
    </lineage>
</organism>